<reference evidence="2" key="1">
    <citation type="journal article" date="2019" name="Int. J. Syst. Evol. Microbiol.">
        <title>The Global Catalogue of Microorganisms (GCM) 10K type strain sequencing project: providing services to taxonomists for standard genome sequencing and annotation.</title>
        <authorList>
            <consortium name="The Broad Institute Genomics Platform"/>
            <consortium name="The Broad Institute Genome Sequencing Center for Infectious Disease"/>
            <person name="Wu L."/>
            <person name="Ma J."/>
        </authorList>
    </citation>
    <scope>NUCLEOTIDE SEQUENCE [LARGE SCALE GENOMIC DNA]</scope>
    <source>
        <strain evidence="2">JCM 3369</strain>
    </source>
</reference>
<keyword evidence="2" id="KW-1185">Reference proteome</keyword>
<organism evidence="1 2">
    <name type="scientific">Actinomadura yumaensis</name>
    <dbReference type="NCBI Taxonomy" id="111807"/>
    <lineage>
        <taxon>Bacteria</taxon>
        <taxon>Bacillati</taxon>
        <taxon>Actinomycetota</taxon>
        <taxon>Actinomycetes</taxon>
        <taxon>Streptosporangiales</taxon>
        <taxon>Thermomonosporaceae</taxon>
        <taxon>Actinomadura</taxon>
    </lineage>
</organism>
<evidence type="ECO:0000313" key="2">
    <source>
        <dbReference type="Proteomes" id="UP001596380"/>
    </source>
</evidence>
<accession>A0ABW2CNZ4</accession>
<gene>
    <name evidence="1" type="ORF">ACFQKB_26910</name>
</gene>
<name>A0ABW2CNZ4_9ACTN</name>
<sequence>MTETTVHPAASSPDLEAAAATEVLRVEQNGDVFRLPATGGEPDVVARRIHGIDDAWTVGPAGRAPLGQIQRHVFNDGDGNPTVVRWLWVGADSSGDFVGDAATAMRTLAARVPPAVDLGYRR</sequence>
<evidence type="ECO:0000313" key="1">
    <source>
        <dbReference type="EMBL" id="MFC6883417.1"/>
    </source>
</evidence>
<dbReference type="Proteomes" id="UP001596380">
    <property type="component" value="Unassembled WGS sequence"/>
</dbReference>
<protein>
    <submittedName>
        <fullName evidence="1">Uncharacterized protein</fullName>
    </submittedName>
</protein>
<comment type="caution">
    <text evidence="1">The sequence shown here is derived from an EMBL/GenBank/DDBJ whole genome shotgun (WGS) entry which is preliminary data.</text>
</comment>
<dbReference type="RefSeq" id="WP_378063647.1">
    <property type="nucleotide sequence ID" value="NZ_JBHSXS010000019.1"/>
</dbReference>
<dbReference type="EMBL" id="JBHSXS010000019">
    <property type="protein sequence ID" value="MFC6883417.1"/>
    <property type="molecule type" value="Genomic_DNA"/>
</dbReference>
<proteinExistence type="predicted"/>